<dbReference type="RefSeq" id="XP_014677962.1">
    <property type="nucleotide sequence ID" value="XM_014822476.1"/>
</dbReference>
<evidence type="ECO:0000313" key="1">
    <source>
        <dbReference type="Proteomes" id="UP000695022"/>
    </source>
</evidence>
<dbReference type="InterPro" id="IPR026784">
    <property type="entry name" value="Coact_PPARg"/>
</dbReference>
<dbReference type="PANTHER" id="PTHR15976:SF16">
    <property type="entry name" value="ASTEROID DOMAIN-CONTAINING PROTEIN"/>
    <property type="match status" value="1"/>
</dbReference>
<protein>
    <submittedName>
        <fullName evidence="2">Uncharacterized protein LOC106817776</fullName>
    </submittedName>
</protein>
<evidence type="ECO:0000313" key="2">
    <source>
        <dbReference type="RefSeq" id="XP_014677962.1"/>
    </source>
</evidence>
<accession>A0ABM1F0J1</accession>
<keyword evidence="1" id="KW-1185">Reference proteome</keyword>
<dbReference type="PANTHER" id="PTHR15976">
    <property type="entry name" value="CONSTITUTIVE COACTIVATOR OF PEROXISOME PROLIFERATOR-ACTIVATED RECEPTOR GAMMA"/>
    <property type="match status" value="1"/>
</dbReference>
<proteinExistence type="predicted"/>
<gene>
    <name evidence="2" type="primary">LOC106817776</name>
</gene>
<dbReference type="Proteomes" id="UP000695022">
    <property type="component" value="Unplaced"/>
</dbReference>
<dbReference type="GeneID" id="106817776"/>
<reference evidence="2" key="1">
    <citation type="submission" date="2025-08" db="UniProtKB">
        <authorList>
            <consortium name="RefSeq"/>
        </authorList>
    </citation>
    <scope>IDENTIFICATION</scope>
</reference>
<name>A0ABM1F0J1_PRICU</name>
<sequence length="120" mass="13335">MTCGSTVSEKNSEQNRLTIKRVCFVSPGNHILHEPDLTEFHKVLLSQDEGQKGQQTEPDKLIRAAVAFVRALPSIDNMDAITEIVFKSATRGKEQLAEKLKQSVLYYQNGSTTRDAESAV</sequence>
<organism evidence="1 2">
    <name type="scientific">Priapulus caudatus</name>
    <name type="common">Priapulid worm</name>
    <dbReference type="NCBI Taxonomy" id="37621"/>
    <lineage>
        <taxon>Eukaryota</taxon>
        <taxon>Metazoa</taxon>
        <taxon>Ecdysozoa</taxon>
        <taxon>Scalidophora</taxon>
        <taxon>Priapulida</taxon>
        <taxon>Priapulimorpha</taxon>
        <taxon>Priapulimorphida</taxon>
        <taxon>Priapulidae</taxon>
        <taxon>Priapulus</taxon>
    </lineage>
</organism>